<sequence length="71" mass="8521">MLFKNESECQNPIFQREEDLLKERKKKMWLEMHIGKDGEEDDAAGDANRRWRCRPEKVMVGKFQHGGGWWL</sequence>
<accession>A0ACB8XSQ6</accession>
<protein>
    <submittedName>
        <fullName evidence="1">Uncharacterized protein</fullName>
    </submittedName>
</protein>
<dbReference type="Proteomes" id="UP001055879">
    <property type="component" value="Linkage Group LG15"/>
</dbReference>
<name>A0ACB8XSQ6_ARCLA</name>
<comment type="caution">
    <text evidence="1">The sequence shown here is derived from an EMBL/GenBank/DDBJ whole genome shotgun (WGS) entry which is preliminary data.</text>
</comment>
<gene>
    <name evidence="1" type="ORF">L6452_39168</name>
</gene>
<evidence type="ECO:0000313" key="1">
    <source>
        <dbReference type="EMBL" id="KAI3673058.1"/>
    </source>
</evidence>
<proteinExistence type="predicted"/>
<evidence type="ECO:0000313" key="2">
    <source>
        <dbReference type="Proteomes" id="UP001055879"/>
    </source>
</evidence>
<keyword evidence="2" id="KW-1185">Reference proteome</keyword>
<dbReference type="EMBL" id="CM042061">
    <property type="protein sequence ID" value="KAI3673058.1"/>
    <property type="molecule type" value="Genomic_DNA"/>
</dbReference>
<reference evidence="2" key="1">
    <citation type="journal article" date="2022" name="Mol. Ecol. Resour.">
        <title>The genomes of chicory, endive, great burdock and yacon provide insights into Asteraceae palaeo-polyploidization history and plant inulin production.</title>
        <authorList>
            <person name="Fan W."/>
            <person name="Wang S."/>
            <person name="Wang H."/>
            <person name="Wang A."/>
            <person name="Jiang F."/>
            <person name="Liu H."/>
            <person name="Zhao H."/>
            <person name="Xu D."/>
            <person name="Zhang Y."/>
        </authorList>
    </citation>
    <scope>NUCLEOTIDE SEQUENCE [LARGE SCALE GENOMIC DNA]</scope>
    <source>
        <strain evidence="2">cv. Niubang</strain>
    </source>
</reference>
<reference evidence="1 2" key="2">
    <citation type="journal article" date="2022" name="Mol. Ecol. Resour.">
        <title>The genomes of chicory, endive, great burdock and yacon provide insights into Asteraceae paleo-polyploidization history and plant inulin production.</title>
        <authorList>
            <person name="Fan W."/>
            <person name="Wang S."/>
            <person name="Wang H."/>
            <person name="Wang A."/>
            <person name="Jiang F."/>
            <person name="Liu H."/>
            <person name="Zhao H."/>
            <person name="Xu D."/>
            <person name="Zhang Y."/>
        </authorList>
    </citation>
    <scope>NUCLEOTIDE SEQUENCE [LARGE SCALE GENOMIC DNA]</scope>
    <source>
        <strain evidence="2">cv. Niubang</strain>
    </source>
</reference>
<organism evidence="1 2">
    <name type="scientific">Arctium lappa</name>
    <name type="common">Greater burdock</name>
    <name type="synonym">Lappa major</name>
    <dbReference type="NCBI Taxonomy" id="4217"/>
    <lineage>
        <taxon>Eukaryota</taxon>
        <taxon>Viridiplantae</taxon>
        <taxon>Streptophyta</taxon>
        <taxon>Embryophyta</taxon>
        <taxon>Tracheophyta</taxon>
        <taxon>Spermatophyta</taxon>
        <taxon>Magnoliopsida</taxon>
        <taxon>eudicotyledons</taxon>
        <taxon>Gunneridae</taxon>
        <taxon>Pentapetalae</taxon>
        <taxon>asterids</taxon>
        <taxon>campanulids</taxon>
        <taxon>Asterales</taxon>
        <taxon>Asteraceae</taxon>
        <taxon>Carduoideae</taxon>
        <taxon>Cardueae</taxon>
        <taxon>Arctiinae</taxon>
        <taxon>Arctium</taxon>
    </lineage>
</organism>